<evidence type="ECO:0000256" key="1">
    <source>
        <dbReference type="SAM" id="MobiDB-lite"/>
    </source>
</evidence>
<feature type="compositionally biased region" description="Acidic residues" evidence="1">
    <location>
        <begin position="531"/>
        <end position="544"/>
    </location>
</feature>
<proteinExistence type="predicted"/>
<dbReference type="EnsemblPlants" id="PGSC0003DMT400046075">
    <property type="protein sequence ID" value="PGSC0003DMT400046075"/>
    <property type="gene ID" value="PGSC0003DMG400017880"/>
</dbReference>
<dbReference type="AlphaFoldDB" id="M1BIM1"/>
<keyword evidence="3" id="KW-1185">Reference proteome</keyword>
<evidence type="ECO:0000313" key="2">
    <source>
        <dbReference type="EnsemblPlants" id="PGSC0003DMT400046075"/>
    </source>
</evidence>
<reference evidence="3" key="1">
    <citation type="journal article" date="2011" name="Nature">
        <title>Genome sequence and analysis of the tuber crop potato.</title>
        <authorList>
            <consortium name="The Potato Genome Sequencing Consortium"/>
        </authorList>
    </citation>
    <scope>NUCLEOTIDE SEQUENCE [LARGE SCALE GENOMIC DNA]</scope>
    <source>
        <strain evidence="3">cv. DM1-3 516 R44</strain>
    </source>
</reference>
<dbReference type="Gramene" id="PGSC0003DMT400046075">
    <property type="protein sequence ID" value="PGSC0003DMT400046075"/>
    <property type="gene ID" value="PGSC0003DMG400017880"/>
</dbReference>
<evidence type="ECO:0000313" key="3">
    <source>
        <dbReference type="Proteomes" id="UP000011115"/>
    </source>
</evidence>
<name>M1BIM1_SOLTU</name>
<dbReference type="HOGENOM" id="CLU_459611_0_0_1"/>
<dbReference type="PaxDb" id="4113-PGSC0003DMT400046075"/>
<feature type="compositionally biased region" description="Acidic residues" evidence="1">
    <location>
        <begin position="429"/>
        <end position="460"/>
    </location>
</feature>
<dbReference type="Proteomes" id="UP000011115">
    <property type="component" value="Unassembled WGS sequence"/>
</dbReference>
<feature type="compositionally biased region" description="Acidic residues" evidence="1">
    <location>
        <begin position="466"/>
        <end position="513"/>
    </location>
</feature>
<dbReference type="InParanoid" id="M1BIM1"/>
<sequence>MDFRSEKLLQLVGCEEGWFESSDKLISHGINVGDVKKFQEAGSPLILVRRNETSPLYALLTLNNGIIQDLTRSSIDLSDLLHLPTSYRDYMMKAEAGDGFFLSPPLIRWENIKKKFFVDRIPPSWTPNLLLVHPNRNTCQLFDPEQYKALANIKQKTITELRESATCEEMFEELKELKELTFDDYQELATYEIEHDLRGFKLIGSFPNGWLILVNYAKQSFHLYEMSGSKWQTLMVYPGLTPNKNFIGVCDGMEIILLLEMSEGETVIHIFQIQGFDIVVHHQKFLTELKGNIKNALLCKNQLYVVVSNLSSMRLDCVGGKVIPRTTDLTIKALELQETWFTSMVLSPVNTPLLIVFPPEMQFTVFEVYGEGVNLDMQKVTYIHLPNLQLYLAPNGGGCTLQEEHTVCLSTHVGADCLRGTTELHHDYEEDDYESDGEAPDEADEEASDEADEEAPDETDEKAPDEADEEAPDEADEEAPDEADEKAPDGADEEAPDEADEEASDEEVPDEADEKVPDEADEDVPAQAAEYEADEDLLDQAADEMEDDDYFTIWQRIRECPWDSQWEVCPCQPVWVMLPPIDMKKFLAVPSYIG</sequence>
<protein>
    <submittedName>
        <fullName evidence="2">Signal recognition particle GTPase, FtsY</fullName>
    </submittedName>
</protein>
<organism evidence="2 3">
    <name type="scientific">Solanum tuberosum</name>
    <name type="common">Potato</name>
    <dbReference type="NCBI Taxonomy" id="4113"/>
    <lineage>
        <taxon>Eukaryota</taxon>
        <taxon>Viridiplantae</taxon>
        <taxon>Streptophyta</taxon>
        <taxon>Embryophyta</taxon>
        <taxon>Tracheophyta</taxon>
        <taxon>Spermatophyta</taxon>
        <taxon>Magnoliopsida</taxon>
        <taxon>eudicotyledons</taxon>
        <taxon>Gunneridae</taxon>
        <taxon>Pentapetalae</taxon>
        <taxon>asterids</taxon>
        <taxon>lamiids</taxon>
        <taxon>Solanales</taxon>
        <taxon>Solanaceae</taxon>
        <taxon>Solanoideae</taxon>
        <taxon>Solaneae</taxon>
        <taxon>Solanum</taxon>
    </lineage>
</organism>
<feature type="region of interest" description="Disordered" evidence="1">
    <location>
        <begin position="429"/>
        <end position="544"/>
    </location>
</feature>
<accession>M1BIM1</accession>
<reference evidence="2" key="2">
    <citation type="submission" date="2015-06" db="UniProtKB">
        <authorList>
            <consortium name="EnsemblPlants"/>
        </authorList>
    </citation>
    <scope>IDENTIFICATION</scope>
    <source>
        <strain evidence="2">DM1-3 516 R44</strain>
    </source>
</reference>